<dbReference type="Proteomes" id="UP000249081">
    <property type="component" value="Unassembled WGS sequence"/>
</dbReference>
<proteinExistence type="predicted"/>
<evidence type="ECO:0000313" key="1">
    <source>
        <dbReference type="EMBL" id="PZO36056.1"/>
    </source>
</evidence>
<protein>
    <submittedName>
        <fullName evidence="1">Uncharacterized protein</fullName>
    </submittedName>
</protein>
<dbReference type="EMBL" id="QBMN01000151">
    <property type="protein sequence ID" value="PZO36056.1"/>
    <property type="molecule type" value="Genomic_DNA"/>
</dbReference>
<gene>
    <name evidence="1" type="ORF">DCF17_17750</name>
</gene>
<reference evidence="2" key="1">
    <citation type="submission" date="2018-04" db="EMBL/GenBank/DDBJ databases">
        <authorList>
            <person name="Cornet L."/>
        </authorList>
    </citation>
    <scope>NUCLEOTIDE SEQUENCE [LARGE SCALE GENOMIC DNA]</scope>
</reference>
<reference evidence="1 2" key="2">
    <citation type="submission" date="2018-06" db="EMBL/GenBank/DDBJ databases">
        <title>Metagenomic assembly of (sub)arctic Cyanobacteria and their associated microbiome from non-axenic cultures.</title>
        <authorList>
            <person name="Baurain D."/>
        </authorList>
    </citation>
    <scope>NUCLEOTIDE SEQUENCE [LARGE SCALE GENOMIC DNA]</scope>
    <source>
        <strain evidence="1">ULC041bin1</strain>
    </source>
</reference>
<dbReference type="AlphaFoldDB" id="A0A2W4VUM1"/>
<evidence type="ECO:0000313" key="2">
    <source>
        <dbReference type="Proteomes" id="UP000249081"/>
    </source>
</evidence>
<name>A0A2W4VUM1_9CYAN</name>
<accession>A0A2W4VUM1</accession>
<comment type="caution">
    <text evidence="1">The sequence shown here is derived from an EMBL/GenBank/DDBJ whole genome shotgun (WGS) entry which is preliminary data.</text>
</comment>
<sequence length="166" mass="18942">MGQMMDYAANAVAYWPGETLKELFYQTSEVDSQDPETLLANFLKDSDYDGSEEAFWQAAYEKLRSGDVRLIFVADRIPPELQRIVEFLNERMSPTEVLALELRRYSGGEFSTHIPRVLGRTSAAQIAKNNGIPPKSYNRSNWIEASFFEYLGQNLKEREVGACLPF</sequence>
<organism evidence="1 2">
    <name type="scientific">Shackletoniella antarctica</name>
    <dbReference type="NCBI Taxonomy" id="268115"/>
    <lineage>
        <taxon>Bacteria</taxon>
        <taxon>Bacillati</taxon>
        <taxon>Cyanobacteriota</taxon>
        <taxon>Cyanophyceae</taxon>
        <taxon>Oculatellales</taxon>
        <taxon>Oculatellaceae</taxon>
        <taxon>Shackletoniella</taxon>
    </lineage>
</organism>